<dbReference type="PROSITE" id="PS50109">
    <property type="entry name" value="HIS_KIN"/>
    <property type="match status" value="1"/>
</dbReference>
<evidence type="ECO:0000256" key="7">
    <source>
        <dbReference type="ARBA" id="ARBA00022692"/>
    </source>
</evidence>
<keyword evidence="8" id="KW-0547">Nucleotide-binding</keyword>
<dbReference type="PANTHER" id="PTHR45528">
    <property type="entry name" value="SENSOR HISTIDINE KINASE CPXA"/>
    <property type="match status" value="1"/>
</dbReference>
<dbReference type="SUPFAM" id="SSF47384">
    <property type="entry name" value="Homodimeric domain of signal transducing histidine kinase"/>
    <property type="match status" value="1"/>
</dbReference>
<comment type="caution">
    <text evidence="17">The sequence shown here is derived from an EMBL/GenBank/DDBJ whole genome shotgun (WGS) entry which is preliminary data.</text>
</comment>
<name>A0ABS4K4L4_9CLOT</name>
<feature type="domain" description="HAMP" evidence="16">
    <location>
        <begin position="135"/>
        <end position="188"/>
    </location>
</feature>
<evidence type="ECO:0000256" key="11">
    <source>
        <dbReference type="ARBA" id="ARBA00022989"/>
    </source>
</evidence>
<feature type="domain" description="Histidine kinase" evidence="15">
    <location>
        <begin position="196"/>
        <end position="411"/>
    </location>
</feature>
<accession>A0ABS4K4L4</accession>
<sequence length="417" mass="46796">MKKNNELKILIKDAVLGVFKILMNIIALLPKLLVKGFEYINDRLRFSISFKITTFYVFIFSTLLILSNAMVVGGFLYFIHEQASNIAADGSKVYISFVQNTVEVSQYIGIILAITIVSNIVLLLILIPIGGRVSKKLLLPVKSMNDTIKSISGEDLNTRLNVKGSKDELKDLAKTFNDMLDRLQRTYEAQNQFVSDASHELRTPIAVIQGYANLLDRWGKEDKEVLDEAIGAIKSEAEAMKTLVEQLLFLARSDKHTQKVEMIDLNMNELIGDVVKETKLIAPNHEILNMYNEEVIISGDRNLLKEALRVFIDNSIKYTEEQGIIKINSYVKNNKLVLEVEDTGAGIAKEDLPHVFDRFYRADKSRTKESGGTGLGLSIAKWIILTHKGNIEVQSKVGKGTKITILLPLKEQSSHVV</sequence>
<evidence type="ECO:0000256" key="12">
    <source>
        <dbReference type="ARBA" id="ARBA00023012"/>
    </source>
</evidence>
<evidence type="ECO:0000256" key="8">
    <source>
        <dbReference type="ARBA" id="ARBA00022741"/>
    </source>
</evidence>
<dbReference type="InterPro" id="IPR003594">
    <property type="entry name" value="HATPase_dom"/>
</dbReference>
<dbReference type="Proteomes" id="UP001519308">
    <property type="component" value="Unassembled WGS sequence"/>
</dbReference>
<dbReference type="Gene3D" id="6.10.340.10">
    <property type="match status" value="1"/>
</dbReference>
<dbReference type="SMART" id="SM00388">
    <property type="entry name" value="HisKA"/>
    <property type="match status" value="1"/>
</dbReference>
<evidence type="ECO:0000259" key="15">
    <source>
        <dbReference type="PROSITE" id="PS50109"/>
    </source>
</evidence>
<dbReference type="InterPro" id="IPR050398">
    <property type="entry name" value="HssS/ArlS-like"/>
</dbReference>
<proteinExistence type="predicted"/>
<evidence type="ECO:0000256" key="13">
    <source>
        <dbReference type="ARBA" id="ARBA00023136"/>
    </source>
</evidence>
<keyword evidence="6" id="KW-0808">Transferase</keyword>
<keyword evidence="7 14" id="KW-0812">Transmembrane</keyword>
<feature type="transmembrane region" description="Helical" evidence="14">
    <location>
        <begin position="107"/>
        <end position="129"/>
    </location>
</feature>
<dbReference type="InterPro" id="IPR036890">
    <property type="entry name" value="HATPase_C_sf"/>
</dbReference>
<protein>
    <recommendedName>
        <fullName evidence="3">histidine kinase</fullName>
        <ecNumber evidence="3">2.7.13.3</ecNumber>
    </recommendedName>
</protein>
<evidence type="ECO:0000256" key="3">
    <source>
        <dbReference type="ARBA" id="ARBA00012438"/>
    </source>
</evidence>
<dbReference type="InterPro" id="IPR003661">
    <property type="entry name" value="HisK_dim/P_dom"/>
</dbReference>
<feature type="transmembrane region" description="Helical" evidence="14">
    <location>
        <begin position="55"/>
        <end position="79"/>
    </location>
</feature>
<evidence type="ECO:0000313" key="17">
    <source>
        <dbReference type="EMBL" id="MBP2022717.1"/>
    </source>
</evidence>
<gene>
    <name evidence="17" type="ORF">J2Z44_002540</name>
</gene>
<comment type="subcellular location">
    <subcellularLocation>
        <location evidence="2">Cell membrane</location>
        <topology evidence="2">Multi-pass membrane protein</topology>
    </subcellularLocation>
</comment>
<comment type="catalytic activity">
    <reaction evidence="1">
        <text>ATP + protein L-histidine = ADP + protein N-phospho-L-histidine.</text>
        <dbReference type="EC" id="2.7.13.3"/>
    </reaction>
</comment>
<dbReference type="Gene3D" id="3.30.565.10">
    <property type="entry name" value="Histidine kinase-like ATPase, C-terminal domain"/>
    <property type="match status" value="1"/>
</dbReference>
<dbReference type="Gene3D" id="1.10.287.130">
    <property type="match status" value="1"/>
</dbReference>
<evidence type="ECO:0000256" key="14">
    <source>
        <dbReference type="SAM" id="Phobius"/>
    </source>
</evidence>
<reference evidence="17 18" key="1">
    <citation type="submission" date="2021-03" db="EMBL/GenBank/DDBJ databases">
        <title>Genomic Encyclopedia of Type Strains, Phase IV (KMG-IV): sequencing the most valuable type-strain genomes for metagenomic binning, comparative biology and taxonomic classification.</title>
        <authorList>
            <person name="Goeker M."/>
        </authorList>
    </citation>
    <scope>NUCLEOTIDE SEQUENCE [LARGE SCALE GENOMIC DNA]</scope>
    <source>
        <strain evidence="17 18">DSM 28650</strain>
    </source>
</reference>
<dbReference type="SUPFAM" id="SSF55874">
    <property type="entry name" value="ATPase domain of HSP90 chaperone/DNA topoisomerase II/histidine kinase"/>
    <property type="match status" value="1"/>
</dbReference>
<keyword evidence="10" id="KW-0067">ATP-binding</keyword>
<evidence type="ECO:0000256" key="4">
    <source>
        <dbReference type="ARBA" id="ARBA00022475"/>
    </source>
</evidence>
<evidence type="ECO:0000313" key="18">
    <source>
        <dbReference type="Proteomes" id="UP001519308"/>
    </source>
</evidence>
<evidence type="ECO:0000256" key="9">
    <source>
        <dbReference type="ARBA" id="ARBA00022777"/>
    </source>
</evidence>
<evidence type="ECO:0000256" key="5">
    <source>
        <dbReference type="ARBA" id="ARBA00022553"/>
    </source>
</evidence>
<evidence type="ECO:0000256" key="10">
    <source>
        <dbReference type="ARBA" id="ARBA00022840"/>
    </source>
</evidence>
<dbReference type="CDD" id="cd00082">
    <property type="entry name" value="HisKA"/>
    <property type="match status" value="1"/>
</dbReference>
<keyword evidence="12" id="KW-0902">Two-component regulatory system</keyword>
<dbReference type="PANTHER" id="PTHR45528:SF1">
    <property type="entry name" value="SENSOR HISTIDINE KINASE CPXA"/>
    <property type="match status" value="1"/>
</dbReference>
<dbReference type="RefSeq" id="WP_021283477.1">
    <property type="nucleotide sequence ID" value="NZ_JAGGLL010000019.1"/>
</dbReference>
<dbReference type="PROSITE" id="PS50885">
    <property type="entry name" value="HAMP"/>
    <property type="match status" value="1"/>
</dbReference>
<dbReference type="Pfam" id="PF02518">
    <property type="entry name" value="HATPase_c"/>
    <property type="match status" value="1"/>
</dbReference>
<keyword evidence="11 14" id="KW-1133">Transmembrane helix</keyword>
<dbReference type="InterPro" id="IPR003660">
    <property type="entry name" value="HAMP_dom"/>
</dbReference>
<organism evidence="17 18">
    <name type="scientific">Clostridium punense</name>
    <dbReference type="NCBI Taxonomy" id="1054297"/>
    <lineage>
        <taxon>Bacteria</taxon>
        <taxon>Bacillati</taxon>
        <taxon>Bacillota</taxon>
        <taxon>Clostridia</taxon>
        <taxon>Eubacteriales</taxon>
        <taxon>Clostridiaceae</taxon>
        <taxon>Clostridium</taxon>
    </lineage>
</organism>
<keyword evidence="18" id="KW-1185">Reference proteome</keyword>
<dbReference type="Pfam" id="PF00512">
    <property type="entry name" value="HisKA"/>
    <property type="match status" value="1"/>
</dbReference>
<dbReference type="EC" id="2.7.13.3" evidence="3"/>
<dbReference type="SUPFAM" id="SSF158472">
    <property type="entry name" value="HAMP domain-like"/>
    <property type="match status" value="1"/>
</dbReference>
<dbReference type="InterPro" id="IPR005467">
    <property type="entry name" value="His_kinase_dom"/>
</dbReference>
<dbReference type="Pfam" id="PF00672">
    <property type="entry name" value="HAMP"/>
    <property type="match status" value="1"/>
</dbReference>
<evidence type="ECO:0000259" key="16">
    <source>
        <dbReference type="PROSITE" id="PS50885"/>
    </source>
</evidence>
<keyword evidence="4" id="KW-1003">Cell membrane</keyword>
<keyword evidence="5" id="KW-0597">Phosphoprotein</keyword>
<dbReference type="GO" id="GO:0016301">
    <property type="term" value="F:kinase activity"/>
    <property type="evidence" value="ECO:0007669"/>
    <property type="project" value="UniProtKB-KW"/>
</dbReference>
<dbReference type="SMART" id="SM00304">
    <property type="entry name" value="HAMP"/>
    <property type="match status" value="1"/>
</dbReference>
<feature type="transmembrane region" description="Helical" evidence="14">
    <location>
        <begin position="14"/>
        <end position="34"/>
    </location>
</feature>
<evidence type="ECO:0000256" key="1">
    <source>
        <dbReference type="ARBA" id="ARBA00000085"/>
    </source>
</evidence>
<dbReference type="EMBL" id="JAGGLL010000019">
    <property type="protein sequence ID" value="MBP2022717.1"/>
    <property type="molecule type" value="Genomic_DNA"/>
</dbReference>
<dbReference type="InterPro" id="IPR004358">
    <property type="entry name" value="Sig_transdc_His_kin-like_C"/>
</dbReference>
<dbReference type="SMART" id="SM00387">
    <property type="entry name" value="HATPase_c"/>
    <property type="match status" value="1"/>
</dbReference>
<dbReference type="CDD" id="cd06225">
    <property type="entry name" value="HAMP"/>
    <property type="match status" value="1"/>
</dbReference>
<evidence type="ECO:0000256" key="6">
    <source>
        <dbReference type="ARBA" id="ARBA00022679"/>
    </source>
</evidence>
<dbReference type="InterPro" id="IPR036097">
    <property type="entry name" value="HisK_dim/P_sf"/>
</dbReference>
<keyword evidence="9 17" id="KW-0418">Kinase</keyword>
<keyword evidence="13 14" id="KW-0472">Membrane</keyword>
<dbReference type="PRINTS" id="PR00344">
    <property type="entry name" value="BCTRLSENSOR"/>
</dbReference>
<evidence type="ECO:0000256" key="2">
    <source>
        <dbReference type="ARBA" id="ARBA00004651"/>
    </source>
</evidence>